<feature type="transmembrane region" description="Helical" evidence="1">
    <location>
        <begin position="86"/>
        <end position="105"/>
    </location>
</feature>
<reference evidence="3 4" key="1">
    <citation type="submission" date="2013-03" db="EMBL/GenBank/DDBJ databases">
        <title>Salinisphaera hydrothermalis C41B8 Genome Sequencing.</title>
        <authorList>
            <person name="Li C."/>
            <person name="Lai Q."/>
            <person name="Shao Z."/>
        </authorList>
    </citation>
    <scope>NUCLEOTIDE SEQUENCE [LARGE SCALE GENOMIC DNA]</scope>
    <source>
        <strain evidence="3 4">C41B8</strain>
    </source>
</reference>
<dbReference type="EMBL" id="APNK01000009">
    <property type="protein sequence ID" value="KEZ77728.1"/>
    <property type="molecule type" value="Genomic_DNA"/>
</dbReference>
<evidence type="ECO:0000313" key="4">
    <source>
        <dbReference type="Proteomes" id="UP000028302"/>
    </source>
</evidence>
<feature type="transmembrane region" description="Helical" evidence="1">
    <location>
        <begin position="125"/>
        <end position="143"/>
    </location>
</feature>
<organism evidence="3 4">
    <name type="scientific">Salinisphaera hydrothermalis (strain C41B8)</name>
    <dbReference type="NCBI Taxonomy" id="1304275"/>
    <lineage>
        <taxon>Bacteria</taxon>
        <taxon>Pseudomonadati</taxon>
        <taxon>Pseudomonadota</taxon>
        <taxon>Gammaproteobacteria</taxon>
        <taxon>Salinisphaerales</taxon>
        <taxon>Salinisphaeraceae</taxon>
        <taxon>Salinisphaera</taxon>
    </lineage>
</organism>
<keyword evidence="1" id="KW-1133">Transmembrane helix</keyword>
<protein>
    <recommendedName>
        <fullName evidence="2">VTT domain-containing protein</fullName>
    </recommendedName>
</protein>
<feature type="domain" description="VTT" evidence="2">
    <location>
        <begin position="29"/>
        <end position="144"/>
    </location>
</feature>
<evidence type="ECO:0000259" key="2">
    <source>
        <dbReference type="Pfam" id="PF09335"/>
    </source>
</evidence>
<accession>A0A084ILZ4</accession>
<dbReference type="RefSeq" id="WP_037336420.1">
    <property type="nucleotide sequence ID" value="NZ_APNK01000009.1"/>
</dbReference>
<feature type="transmembrane region" description="Helical" evidence="1">
    <location>
        <begin position="164"/>
        <end position="182"/>
    </location>
</feature>
<keyword evidence="4" id="KW-1185">Reference proteome</keyword>
<dbReference type="GO" id="GO:0005886">
    <property type="term" value="C:plasma membrane"/>
    <property type="evidence" value="ECO:0007669"/>
    <property type="project" value="TreeGrafter"/>
</dbReference>
<dbReference type="PANTHER" id="PTHR42709">
    <property type="entry name" value="ALKALINE PHOSPHATASE LIKE PROTEIN"/>
    <property type="match status" value="1"/>
</dbReference>
<dbReference type="InterPro" id="IPR051311">
    <property type="entry name" value="DedA_domain"/>
</dbReference>
<evidence type="ECO:0000313" key="3">
    <source>
        <dbReference type="EMBL" id="KEZ77728.1"/>
    </source>
</evidence>
<feature type="transmembrane region" description="Helical" evidence="1">
    <location>
        <begin position="46"/>
        <end position="65"/>
    </location>
</feature>
<comment type="caution">
    <text evidence="3">The sequence shown here is derived from an EMBL/GenBank/DDBJ whole genome shotgun (WGS) entry which is preliminary data.</text>
</comment>
<gene>
    <name evidence="3" type="ORF">C41B8_07920</name>
</gene>
<sequence length="191" mass="21295">MIDTLWHLIAEYGYFAVAAGCFFEGEASILLGMLAANNGVLTEHGVWLAATIGTLLGDNIWFHIGHKMGRPALAKRPRWHARATQIEALLERYGAVVMIGFRFLWAMRSLTPFVLGSLGVSPWRFLFYDFIGTLIWSTTVTVVSHYLADAIGQAISHIQNIEQALLALVIVLAGAAWLVYYLRRRSNENSD</sequence>
<dbReference type="Pfam" id="PF09335">
    <property type="entry name" value="VTT_dom"/>
    <property type="match status" value="1"/>
</dbReference>
<dbReference type="Proteomes" id="UP000028302">
    <property type="component" value="Unassembled WGS sequence"/>
</dbReference>
<keyword evidence="1" id="KW-0472">Membrane</keyword>
<dbReference type="PANTHER" id="PTHR42709:SF2">
    <property type="entry name" value="INNER MEMBRANE PROTEIN YOHD"/>
    <property type="match status" value="1"/>
</dbReference>
<dbReference type="OrthoDB" id="948134at2"/>
<proteinExistence type="predicted"/>
<dbReference type="InterPro" id="IPR032816">
    <property type="entry name" value="VTT_dom"/>
</dbReference>
<dbReference type="eggNOG" id="COG0586">
    <property type="taxonomic scope" value="Bacteria"/>
</dbReference>
<feature type="transmembrane region" description="Helical" evidence="1">
    <location>
        <begin position="12"/>
        <end position="34"/>
    </location>
</feature>
<name>A0A084ILZ4_SALHC</name>
<dbReference type="STRING" id="1304275.C41B8_07920"/>
<keyword evidence="1" id="KW-0812">Transmembrane</keyword>
<dbReference type="AlphaFoldDB" id="A0A084ILZ4"/>
<evidence type="ECO:0000256" key="1">
    <source>
        <dbReference type="SAM" id="Phobius"/>
    </source>
</evidence>